<sequence>MNFDKEKILNWFKNQDKDSLAQHIYEKVMLYEDWPYINDVFYDCPLYDYIDAFEKTIQKENFNSLGECIDYIECEKLPSIAETHINTKENQLAEKTTEKIKFLIDKDPWYFEYIKEKTSIYDVLKAAEKTLINYFLYHSNNTFENILENELELEEDNEMTL</sequence>
<dbReference type="RefSeq" id="WP_129622168.1">
    <property type="nucleotide sequence ID" value="NZ_LR215024.1"/>
</dbReference>
<evidence type="ECO:0000313" key="1">
    <source>
        <dbReference type="EMBL" id="VEU70654.1"/>
    </source>
</evidence>
<name>A0A449AVP0_9BACT</name>
<gene>
    <name evidence="1" type="ORF">NCTC10194_00525</name>
</gene>
<protein>
    <submittedName>
        <fullName evidence="1">Uncharacterized protein</fullName>
    </submittedName>
</protein>
<evidence type="ECO:0000313" key="2">
    <source>
        <dbReference type="Proteomes" id="UP000290815"/>
    </source>
</evidence>
<organism evidence="1 2">
    <name type="scientific">Mycoplasmopsis glycophila</name>
    <dbReference type="NCBI Taxonomy" id="171285"/>
    <lineage>
        <taxon>Bacteria</taxon>
        <taxon>Bacillati</taxon>
        <taxon>Mycoplasmatota</taxon>
        <taxon>Mycoplasmoidales</taxon>
        <taxon>Metamycoplasmataceae</taxon>
        <taxon>Mycoplasmopsis</taxon>
    </lineage>
</organism>
<dbReference type="AlphaFoldDB" id="A0A449AVP0"/>
<dbReference type="Proteomes" id="UP000290815">
    <property type="component" value="Chromosome"/>
</dbReference>
<dbReference type="EMBL" id="LR215024">
    <property type="protein sequence ID" value="VEU70654.1"/>
    <property type="molecule type" value="Genomic_DNA"/>
</dbReference>
<proteinExistence type="predicted"/>
<dbReference type="KEGG" id="mgly:NCTC10194_00525"/>
<keyword evidence="2" id="KW-1185">Reference proteome</keyword>
<reference evidence="1 2" key="1">
    <citation type="submission" date="2019-01" db="EMBL/GenBank/DDBJ databases">
        <authorList>
            <consortium name="Pathogen Informatics"/>
        </authorList>
    </citation>
    <scope>NUCLEOTIDE SEQUENCE [LARGE SCALE GENOMIC DNA]</scope>
    <source>
        <strain evidence="1 2">NCTC10194</strain>
    </source>
</reference>
<accession>A0A449AVP0</accession>